<keyword evidence="3" id="KW-1185">Reference proteome</keyword>
<evidence type="ECO:0000313" key="3">
    <source>
        <dbReference type="Proteomes" id="UP000518300"/>
    </source>
</evidence>
<dbReference type="PROSITE" id="PS51725">
    <property type="entry name" value="ABM"/>
    <property type="match status" value="1"/>
</dbReference>
<dbReference type="GO" id="GO:0004497">
    <property type="term" value="F:monooxygenase activity"/>
    <property type="evidence" value="ECO:0007669"/>
    <property type="project" value="UniProtKB-KW"/>
</dbReference>
<dbReference type="InterPro" id="IPR011008">
    <property type="entry name" value="Dimeric_a/b-barrel"/>
</dbReference>
<organism evidence="2 3">
    <name type="scientific">Pyxidicoccus fallax</name>
    <dbReference type="NCBI Taxonomy" id="394095"/>
    <lineage>
        <taxon>Bacteria</taxon>
        <taxon>Pseudomonadati</taxon>
        <taxon>Myxococcota</taxon>
        <taxon>Myxococcia</taxon>
        <taxon>Myxococcales</taxon>
        <taxon>Cystobacterineae</taxon>
        <taxon>Myxococcaceae</taxon>
        <taxon>Pyxidicoccus</taxon>
    </lineage>
</organism>
<dbReference type="SUPFAM" id="SSF54909">
    <property type="entry name" value="Dimeric alpha+beta barrel"/>
    <property type="match status" value="1"/>
</dbReference>
<dbReference type="Proteomes" id="UP000518300">
    <property type="component" value="Unassembled WGS sequence"/>
</dbReference>
<dbReference type="EMBL" id="JABBJJ010000092">
    <property type="protein sequence ID" value="NMO17248.1"/>
    <property type="molecule type" value="Genomic_DNA"/>
</dbReference>
<dbReference type="InterPro" id="IPR007138">
    <property type="entry name" value="ABM_dom"/>
</dbReference>
<dbReference type="Gene3D" id="3.30.70.100">
    <property type="match status" value="1"/>
</dbReference>
<dbReference type="AlphaFoldDB" id="A0A848LI36"/>
<sequence length="105" mass="12263">MVVEYIRYDIPPARAEAFLEAYRAAGEHLRASPNCLRYEVSQGTEEPHHFIVRIEWDSIEGHLQGFRGSLSFRQFFALVKPFVSDIQEMKHYRVDSAWSRPRPAP</sequence>
<keyword evidence="2" id="KW-0560">Oxidoreductase</keyword>
<keyword evidence="2" id="KW-0503">Monooxygenase</keyword>
<dbReference type="Pfam" id="PF03992">
    <property type="entry name" value="ABM"/>
    <property type="match status" value="1"/>
</dbReference>
<evidence type="ECO:0000313" key="2">
    <source>
        <dbReference type="EMBL" id="NMO17248.1"/>
    </source>
</evidence>
<protein>
    <submittedName>
        <fullName evidence="2">Antibiotic biosynthesis monooxygenase</fullName>
    </submittedName>
</protein>
<gene>
    <name evidence="2" type="ORF">HG543_20635</name>
</gene>
<evidence type="ECO:0000259" key="1">
    <source>
        <dbReference type="PROSITE" id="PS51725"/>
    </source>
</evidence>
<reference evidence="2 3" key="1">
    <citation type="submission" date="2020-04" db="EMBL/GenBank/DDBJ databases">
        <title>Draft genome of Pyxidicoccus fallax type strain.</title>
        <authorList>
            <person name="Whitworth D.E."/>
        </authorList>
    </citation>
    <scope>NUCLEOTIDE SEQUENCE [LARGE SCALE GENOMIC DNA]</scope>
    <source>
        <strain evidence="2 3">DSM 14698</strain>
    </source>
</reference>
<proteinExistence type="predicted"/>
<name>A0A848LI36_9BACT</name>
<accession>A0A848LI36</accession>
<comment type="caution">
    <text evidence="2">The sequence shown here is derived from an EMBL/GenBank/DDBJ whole genome shotgun (WGS) entry which is preliminary data.</text>
</comment>
<feature type="domain" description="ABM" evidence="1">
    <location>
        <begin position="2"/>
        <end position="92"/>
    </location>
</feature>